<dbReference type="SUPFAM" id="SSF58104">
    <property type="entry name" value="Methyl-accepting chemotaxis protein (MCP) signaling domain"/>
    <property type="match status" value="1"/>
</dbReference>
<proteinExistence type="predicted"/>
<sequence>MAALPIPAAQTLQPSRPGAARGPGRAGGGEADISLVNLAARQRMLSQRIVLQTVLAVQGEAAQARAARQTLQTFESAQARLLQTPRQLDAESAREVKAIYHGPRGVGATIDGFARQARAALDLAEQGSARAASALAPLVAATDGVLEALNAATTVFDQVQRRQSDAMMSELSGIVASIQTVAREAKVVSFNAQVMAARAAAHGREFAVVANVLSGITAEIDRLSLQAVSLAGRGQRS</sequence>
<dbReference type="EMBL" id="FNJL01000024">
    <property type="protein sequence ID" value="SDP74631.1"/>
    <property type="molecule type" value="Genomic_DNA"/>
</dbReference>
<comment type="subcellular location">
    <subcellularLocation>
        <location evidence="1">Membrane</location>
        <topology evidence="1">Multi-pass membrane protein</topology>
    </subcellularLocation>
</comment>
<dbReference type="AlphaFoldDB" id="A0A1H0V8A9"/>
<dbReference type="OrthoDB" id="8807779at2"/>
<evidence type="ECO:0000256" key="5">
    <source>
        <dbReference type="SAM" id="MobiDB-lite"/>
    </source>
</evidence>
<evidence type="ECO:0000256" key="2">
    <source>
        <dbReference type="ARBA" id="ARBA00022692"/>
    </source>
</evidence>
<keyword evidence="3" id="KW-1133">Transmembrane helix</keyword>
<dbReference type="Proteomes" id="UP000199317">
    <property type="component" value="Unassembled WGS sequence"/>
</dbReference>
<evidence type="ECO:0000259" key="6">
    <source>
        <dbReference type="Pfam" id="PF13675"/>
    </source>
</evidence>
<evidence type="ECO:0000256" key="3">
    <source>
        <dbReference type="ARBA" id="ARBA00022989"/>
    </source>
</evidence>
<name>A0A1H0V8A9_9BURK</name>
<dbReference type="RefSeq" id="WP_092836898.1">
    <property type="nucleotide sequence ID" value="NZ_CP028290.1"/>
</dbReference>
<organism evidence="7 8">
    <name type="scientific">Paracidovorax cattleyae</name>
    <dbReference type="NCBI Taxonomy" id="80868"/>
    <lineage>
        <taxon>Bacteria</taxon>
        <taxon>Pseudomonadati</taxon>
        <taxon>Pseudomonadota</taxon>
        <taxon>Betaproteobacteria</taxon>
        <taxon>Burkholderiales</taxon>
        <taxon>Comamonadaceae</taxon>
        <taxon>Paracidovorax</taxon>
    </lineage>
</organism>
<accession>A0A1H0V8A9</accession>
<keyword evidence="4" id="KW-0472">Membrane</keyword>
<evidence type="ECO:0000313" key="7">
    <source>
        <dbReference type="EMBL" id="SDP74631.1"/>
    </source>
</evidence>
<feature type="region of interest" description="Disordered" evidence="5">
    <location>
        <begin position="1"/>
        <end position="27"/>
    </location>
</feature>
<keyword evidence="8" id="KW-1185">Reference proteome</keyword>
<gene>
    <name evidence="7" type="ORF">SAMN04489708_12419</name>
</gene>
<feature type="domain" description="NarX-like N-terminal" evidence="6">
    <location>
        <begin position="32"/>
        <end position="122"/>
    </location>
</feature>
<dbReference type="Pfam" id="PF13675">
    <property type="entry name" value="PilJ"/>
    <property type="match status" value="1"/>
</dbReference>
<reference evidence="8" key="1">
    <citation type="submission" date="2016-10" db="EMBL/GenBank/DDBJ databases">
        <authorList>
            <person name="Varghese N."/>
            <person name="Submissions S."/>
        </authorList>
    </citation>
    <scope>NUCLEOTIDE SEQUENCE [LARGE SCALE GENOMIC DNA]</scope>
    <source>
        <strain evidence="8">DSM 17101</strain>
    </source>
</reference>
<evidence type="ECO:0000256" key="4">
    <source>
        <dbReference type="ARBA" id="ARBA00023136"/>
    </source>
</evidence>
<evidence type="ECO:0000313" key="8">
    <source>
        <dbReference type="Proteomes" id="UP000199317"/>
    </source>
</evidence>
<dbReference type="GO" id="GO:0016020">
    <property type="term" value="C:membrane"/>
    <property type="evidence" value="ECO:0007669"/>
    <property type="project" value="UniProtKB-SubCell"/>
</dbReference>
<evidence type="ECO:0000256" key="1">
    <source>
        <dbReference type="ARBA" id="ARBA00004141"/>
    </source>
</evidence>
<protein>
    <submittedName>
        <fullName evidence="7">Type IV pili methyl-accepting chemotaxis transducer N-term</fullName>
    </submittedName>
</protein>
<dbReference type="InterPro" id="IPR029095">
    <property type="entry name" value="NarX-like_N"/>
</dbReference>
<keyword evidence="2" id="KW-0812">Transmembrane</keyword>
<dbReference type="Gene3D" id="6.10.250.3200">
    <property type="match status" value="1"/>
</dbReference>